<dbReference type="PANTHER" id="PTHR12210">
    <property type="entry name" value="DULLARD PROTEIN PHOSPHATASE"/>
    <property type="match status" value="1"/>
</dbReference>
<dbReference type="SUPFAM" id="SSF56784">
    <property type="entry name" value="HAD-like"/>
    <property type="match status" value="1"/>
</dbReference>
<dbReference type="InterPro" id="IPR036412">
    <property type="entry name" value="HAD-like_sf"/>
</dbReference>
<reference evidence="3" key="1">
    <citation type="submission" date="2018-10" db="EMBL/GenBank/DDBJ databases">
        <title>Hidden diversity of soil giant viruses.</title>
        <authorList>
            <person name="Schulz F."/>
            <person name="Alteio L."/>
            <person name="Goudeau D."/>
            <person name="Ryan E.M."/>
            <person name="Malmstrom R.R."/>
            <person name="Blanchard J."/>
            <person name="Woyke T."/>
        </authorList>
    </citation>
    <scope>NUCLEOTIDE SEQUENCE</scope>
    <source>
        <strain evidence="3">GAV1</strain>
    </source>
</reference>
<dbReference type="EMBL" id="MK072225">
    <property type="protein sequence ID" value="AYV80297.1"/>
    <property type="molecule type" value="Genomic_DNA"/>
</dbReference>
<dbReference type="PROSITE" id="PS50969">
    <property type="entry name" value="FCP1"/>
    <property type="match status" value="1"/>
</dbReference>
<gene>
    <name evidence="3" type="ORF">Gaeavirus27_3</name>
</gene>
<keyword evidence="1" id="KW-0812">Transmembrane</keyword>
<feature type="transmembrane region" description="Helical" evidence="1">
    <location>
        <begin position="6"/>
        <end position="37"/>
    </location>
</feature>
<evidence type="ECO:0000259" key="2">
    <source>
        <dbReference type="PROSITE" id="PS50969"/>
    </source>
</evidence>
<feature type="domain" description="FCP1 homology" evidence="2">
    <location>
        <begin position="40"/>
        <end position="208"/>
    </location>
</feature>
<dbReference type="InterPro" id="IPR050365">
    <property type="entry name" value="TIM50"/>
</dbReference>
<name>A0A3G4ZZE9_9VIRU</name>
<dbReference type="Gene3D" id="3.40.50.1000">
    <property type="entry name" value="HAD superfamily/HAD-like"/>
    <property type="match status" value="1"/>
</dbReference>
<accession>A0A3G4ZZE9</accession>
<evidence type="ECO:0000256" key="1">
    <source>
        <dbReference type="SAM" id="Phobius"/>
    </source>
</evidence>
<dbReference type="InterPro" id="IPR023214">
    <property type="entry name" value="HAD_sf"/>
</dbReference>
<organism evidence="3">
    <name type="scientific">Gaeavirus sp</name>
    <dbReference type="NCBI Taxonomy" id="2487767"/>
    <lineage>
        <taxon>Viruses</taxon>
        <taxon>Varidnaviria</taxon>
        <taxon>Bamfordvirae</taxon>
        <taxon>Nucleocytoviricota</taxon>
        <taxon>Megaviricetes</taxon>
        <taxon>Imitervirales</taxon>
        <taxon>Mimiviridae</taxon>
        <taxon>Klosneuvirinae</taxon>
    </lineage>
</organism>
<proteinExistence type="predicted"/>
<dbReference type="SMART" id="SM00577">
    <property type="entry name" value="CPDc"/>
    <property type="match status" value="1"/>
</dbReference>
<evidence type="ECO:0000313" key="3">
    <source>
        <dbReference type="EMBL" id="AYV80297.1"/>
    </source>
</evidence>
<sequence length="208" mass="24515">MSEYAIINIIINIIITNMIKTTIITAVSIGSTATILYGTLRQHKKIIVFDIDNTLVHAKSQHRIKTLNMTTYKKCNFTFRDLDEDDSETIYDVWERPYLNVIIPLLSKFATLHIFTSADKHYADNILNNINITKYFDKILYDDSWDLNQSKDLKLVPGDSKDKILVDDRNFNNYKADNTLFYHIPSYRVHAKHDYELVKFFFKWMFVL</sequence>
<keyword evidence="1" id="KW-0472">Membrane</keyword>
<protein>
    <submittedName>
        <fullName evidence="3">NLI interacting factor</fullName>
    </submittedName>
</protein>
<dbReference type="InterPro" id="IPR004274">
    <property type="entry name" value="FCP1_dom"/>
</dbReference>
<dbReference type="Pfam" id="PF03031">
    <property type="entry name" value="NIF"/>
    <property type="match status" value="1"/>
</dbReference>
<keyword evidence="1" id="KW-1133">Transmembrane helix</keyword>